<keyword evidence="4 5" id="KW-0472">Membrane</keyword>
<dbReference type="EMBL" id="BAAAQD010000006">
    <property type="protein sequence ID" value="GAA1517632.1"/>
    <property type="molecule type" value="Genomic_DNA"/>
</dbReference>
<evidence type="ECO:0000256" key="5">
    <source>
        <dbReference type="SAM" id="Phobius"/>
    </source>
</evidence>
<keyword evidence="3 5" id="KW-1133">Transmembrane helix</keyword>
<feature type="transmembrane region" description="Helical" evidence="5">
    <location>
        <begin position="77"/>
        <end position="96"/>
    </location>
</feature>
<proteinExistence type="predicted"/>
<sequence>MRSERTSSMRSAALGTALVFTASGTLLGTWVSRIPAVVAKLDVTAGELGRALLALGIGSLLSMPLTGHVCRRLGSRTWVACMSVAAAVVLSCAGLAPDLVWLSVALFALGMVYGSWDVAMNVQGSAVDQLAGREWMPRYHACWSLGSILGAAAGSLAARGGTGIALHFTVAACCATAVTFAGLVRYVDERVSSAPSPSPSLEESVARPTGPPVRNRALLLIGALTLCATVIEGAAGDWLALYMHAGRGLSEASAALGYSVFATAMTVVRFAGTPAAARLGRAGAVRAGGLLGIAGVLITVLSPWVPLTYAGALLWGAGVCLVFPAAVSAAGETDRPAESIALVTTIGYGSILIGPPLIGALADVVGMGRALLTLAVLAAGVAVLAPAVRPSHDRTPVTR</sequence>
<dbReference type="Pfam" id="PF07690">
    <property type="entry name" value="MFS_1"/>
    <property type="match status" value="1"/>
</dbReference>
<feature type="transmembrane region" description="Helical" evidence="5">
    <location>
        <begin position="370"/>
        <end position="388"/>
    </location>
</feature>
<comment type="subcellular location">
    <subcellularLocation>
        <location evidence="1">Cell membrane</location>
        <topology evidence="1">Multi-pass membrane protein</topology>
    </subcellularLocation>
</comment>
<gene>
    <name evidence="7" type="ORF">GCM10009827_035820</name>
</gene>
<evidence type="ECO:0000259" key="6">
    <source>
        <dbReference type="PROSITE" id="PS50850"/>
    </source>
</evidence>
<evidence type="ECO:0000256" key="4">
    <source>
        <dbReference type="ARBA" id="ARBA00023136"/>
    </source>
</evidence>
<feature type="transmembrane region" description="Helical" evidence="5">
    <location>
        <begin position="12"/>
        <end position="31"/>
    </location>
</feature>
<dbReference type="Gene3D" id="1.20.1250.20">
    <property type="entry name" value="MFS general substrate transporter like domains"/>
    <property type="match status" value="2"/>
</dbReference>
<evidence type="ECO:0000256" key="1">
    <source>
        <dbReference type="ARBA" id="ARBA00004651"/>
    </source>
</evidence>
<accession>A0ABP4L6V6</accession>
<dbReference type="InterPro" id="IPR051788">
    <property type="entry name" value="MFS_Transporter"/>
</dbReference>
<evidence type="ECO:0000256" key="2">
    <source>
        <dbReference type="ARBA" id="ARBA00022692"/>
    </source>
</evidence>
<comment type="caution">
    <text evidence="7">The sequence shown here is derived from an EMBL/GenBank/DDBJ whole genome shotgun (WGS) entry which is preliminary data.</text>
</comment>
<evidence type="ECO:0000313" key="8">
    <source>
        <dbReference type="Proteomes" id="UP001501470"/>
    </source>
</evidence>
<dbReference type="PANTHER" id="PTHR23514:SF13">
    <property type="entry name" value="INNER MEMBRANE PROTEIN YBJJ"/>
    <property type="match status" value="1"/>
</dbReference>
<organism evidence="7 8">
    <name type="scientific">Dactylosporangium maewongense</name>
    <dbReference type="NCBI Taxonomy" id="634393"/>
    <lineage>
        <taxon>Bacteria</taxon>
        <taxon>Bacillati</taxon>
        <taxon>Actinomycetota</taxon>
        <taxon>Actinomycetes</taxon>
        <taxon>Micromonosporales</taxon>
        <taxon>Micromonosporaceae</taxon>
        <taxon>Dactylosporangium</taxon>
    </lineage>
</organism>
<protein>
    <submittedName>
        <fullName evidence="7">MFS transporter</fullName>
    </submittedName>
</protein>
<dbReference type="InterPro" id="IPR020846">
    <property type="entry name" value="MFS_dom"/>
</dbReference>
<feature type="transmembrane region" description="Helical" evidence="5">
    <location>
        <begin position="307"/>
        <end position="327"/>
    </location>
</feature>
<name>A0ABP4L6V6_9ACTN</name>
<dbReference type="InterPro" id="IPR011701">
    <property type="entry name" value="MFS"/>
</dbReference>
<dbReference type="CDD" id="cd17393">
    <property type="entry name" value="MFS_MosC_like"/>
    <property type="match status" value="1"/>
</dbReference>
<feature type="transmembrane region" description="Helical" evidence="5">
    <location>
        <begin position="339"/>
        <end position="358"/>
    </location>
</feature>
<feature type="transmembrane region" description="Helical" evidence="5">
    <location>
        <begin position="164"/>
        <end position="184"/>
    </location>
</feature>
<dbReference type="InterPro" id="IPR036259">
    <property type="entry name" value="MFS_trans_sf"/>
</dbReference>
<keyword evidence="8" id="KW-1185">Reference proteome</keyword>
<dbReference type="PANTHER" id="PTHR23514">
    <property type="entry name" value="BYPASS OF STOP CODON PROTEIN 6"/>
    <property type="match status" value="1"/>
</dbReference>
<evidence type="ECO:0000256" key="3">
    <source>
        <dbReference type="ARBA" id="ARBA00022989"/>
    </source>
</evidence>
<dbReference type="SUPFAM" id="SSF103473">
    <property type="entry name" value="MFS general substrate transporter"/>
    <property type="match status" value="1"/>
</dbReference>
<feature type="transmembrane region" description="Helical" evidence="5">
    <location>
        <begin position="217"/>
        <end position="240"/>
    </location>
</feature>
<dbReference type="PROSITE" id="PS50850">
    <property type="entry name" value="MFS"/>
    <property type="match status" value="1"/>
</dbReference>
<feature type="transmembrane region" description="Helical" evidence="5">
    <location>
        <begin position="252"/>
        <end position="271"/>
    </location>
</feature>
<dbReference type="Proteomes" id="UP001501470">
    <property type="component" value="Unassembled WGS sequence"/>
</dbReference>
<dbReference type="RefSeq" id="WP_344503064.1">
    <property type="nucleotide sequence ID" value="NZ_BAAAQD010000006.1"/>
</dbReference>
<keyword evidence="2 5" id="KW-0812">Transmembrane</keyword>
<evidence type="ECO:0000313" key="7">
    <source>
        <dbReference type="EMBL" id="GAA1517632.1"/>
    </source>
</evidence>
<feature type="transmembrane region" description="Helical" evidence="5">
    <location>
        <begin position="283"/>
        <end position="301"/>
    </location>
</feature>
<feature type="domain" description="Major facilitator superfamily (MFS) profile" evidence="6">
    <location>
        <begin position="304"/>
        <end position="399"/>
    </location>
</feature>
<reference evidence="8" key="1">
    <citation type="journal article" date="2019" name="Int. J. Syst. Evol. Microbiol.">
        <title>The Global Catalogue of Microorganisms (GCM) 10K type strain sequencing project: providing services to taxonomists for standard genome sequencing and annotation.</title>
        <authorList>
            <consortium name="The Broad Institute Genomics Platform"/>
            <consortium name="The Broad Institute Genome Sequencing Center for Infectious Disease"/>
            <person name="Wu L."/>
            <person name="Ma J."/>
        </authorList>
    </citation>
    <scope>NUCLEOTIDE SEQUENCE [LARGE SCALE GENOMIC DNA]</scope>
    <source>
        <strain evidence="8">JCM 15933</strain>
    </source>
</reference>
<feature type="transmembrane region" description="Helical" evidence="5">
    <location>
        <begin position="51"/>
        <end position="70"/>
    </location>
</feature>